<evidence type="ECO:0000256" key="12">
    <source>
        <dbReference type="ARBA" id="ARBA00071636"/>
    </source>
</evidence>
<dbReference type="GO" id="GO:0006508">
    <property type="term" value="P:proteolysis"/>
    <property type="evidence" value="ECO:0007669"/>
    <property type="project" value="UniProtKB-KW"/>
</dbReference>
<dbReference type="PROSITE" id="PS51283">
    <property type="entry name" value="DUSP"/>
    <property type="match status" value="3"/>
</dbReference>
<feature type="region of interest" description="Disordered" evidence="16">
    <location>
        <begin position="221"/>
        <end position="256"/>
    </location>
</feature>
<keyword evidence="7" id="KW-0833">Ubl conjugation pathway</keyword>
<feature type="compositionally biased region" description="Basic and acidic residues" evidence="16">
    <location>
        <begin position="1"/>
        <end position="16"/>
    </location>
</feature>
<dbReference type="Gene3D" id="3.10.20.90">
    <property type="entry name" value="Phosphatidylinositol 3-kinase Catalytic Subunit, Chain A, domain 1"/>
    <property type="match status" value="1"/>
</dbReference>
<dbReference type="InterPro" id="IPR044743">
    <property type="entry name" value="Ubl_USP48"/>
</dbReference>
<dbReference type="PROSITE" id="PS50235">
    <property type="entry name" value="USP_3"/>
    <property type="match status" value="1"/>
</dbReference>
<feature type="domain" description="DUSP" evidence="20">
    <location>
        <begin position="971"/>
        <end position="1074"/>
    </location>
</feature>
<evidence type="ECO:0000313" key="22">
    <source>
        <dbReference type="Proteomes" id="UP001603857"/>
    </source>
</evidence>
<dbReference type="SUPFAM" id="SSF143791">
    <property type="entry name" value="DUSP-like"/>
    <property type="match status" value="1"/>
</dbReference>
<keyword evidence="17" id="KW-0472">Membrane</keyword>
<dbReference type="Gene3D" id="3.30.2230.10">
    <property type="entry name" value="DUSP-like"/>
    <property type="match status" value="2"/>
</dbReference>
<evidence type="ECO:0000256" key="16">
    <source>
        <dbReference type="SAM" id="MobiDB-lite"/>
    </source>
</evidence>
<evidence type="ECO:0000256" key="14">
    <source>
        <dbReference type="ARBA" id="ARBA00078771"/>
    </source>
</evidence>
<comment type="similarity">
    <text evidence="3">Belongs to the peptidase C19 family.</text>
</comment>
<evidence type="ECO:0000256" key="6">
    <source>
        <dbReference type="ARBA" id="ARBA00022737"/>
    </source>
</evidence>
<feature type="region of interest" description="Disordered" evidence="16">
    <location>
        <begin position="1"/>
        <end position="24"/>
    </location>
</feature>
<dbReference type="GO" id="GO:0004843">
    <property type="term" value="F:cysteine-type deubiquitinase activity"/>
    <property type="evidence" value="ECO:0007669"/>
    <property type="project" value="UniProtKB-EC"/>
</dbReference>
<feature type="domain" description="Ubiquitin-like" evidence="18">
    <location>
        <begin position="1306"/>
        <end position="1372"/>
    </location>
</feature>
<reference evidence="21 22" key="1">
    <citation type="submission" date="2024-08" db="EMBL/GenBank/DDBJ databases">
        <title>Insights into the chromosomal genome structure of Flemingia macrophylla.</title>
        <authorList>
            <person name="Ding Y."/>
            <person name="Zhao Y."/>
            <person name="Bi W."/>
            <person name="Wu M."/>
            <person name="Zhao G."/>
            <person name="Gong Y."/>
            <person name="Li W."/>
            <person name="Zhang P."/>
        </authorList>
    </citation>
    <scope>NUCLEOTIDE SEQUENCE [LARGE SCALE GENOMIC DNA]</scope>
    <source>
        <strain evidence="21">DYQJB</strain>
        <tissue evidence="21">Leaf</tissue>
    </source>
</reference>
<dbReference type="PROSITE" id="PS00973">
    <property type="entry name" value="USP_2"/>
    <property type="match status" value="1"/>
</dbReference>
<evidence type="ECO:0000256" key="8">
    <source>
        <dbReference type="ARBA" id="ARBA00022801"/>
    </source>
</evidence>
<sequence length="1415" mass="158258">MADDKAVGEGEKRETSSDAGNNGKTKRKGFLSRFWNGIFRLHGDDFEKRLQYISKEEALVMTRMNRRSRSWRRISRHLIVFSVIFEVAAVVYAIMTTRTMDMDWKTRAIRVLPMFVLPALASAVYTAFISFTRMCDRRDQKILERLRAERQEKIDELKEKTNYYTTQQLIQRYDPDPAAKAAAASVLASKMGADSGLKVYMGDESNSGTPVGRSNDVELVQSTGLRNRKQVQYRSTSTTPGTASPNAGSGGMDQTQTFDHNQPVVVEHHKPPTSTQDGGWIARIAALLVGEDPTQSYALICGNCYMHNGLARKEDFPFITYYCPHCHALNKPKQLDISGLISPNPGTPKADNGEVDAVKNVGPPAAESIITSCSPTSAASSEIEEVSERNPECSFDPAVTSSFVFLLSGVVTEDDMNQLYMIWKPVCSGCRVNNKDNPNCLCALAPPPNGSRKSGLWQKISDHVETLGHDPNKDLRASANSPAGLTNLGATCYANSILQCLYMNKSFREGIFSLEPDVLEQQAVLDQLARLFVQLHISKMAFIDSSPFVKTLELDNGVQQDSHEFLTLLLSLLEQYLSHSEVPKARTIVQDLFRGSVSHVTTCSRCGRDSEASSKMEDFYELELNVKGLKSLDESLDEYLTVEELNGDNQYFCESCKTRVDATRSIKLRTLPKVLNFQLKRYVFLPKTTTKKKITSAFAFPAELDMRYRMSELSQFDLVYDLSAVLIHKGTGANSGHYIAHIKDENTGQWWEFDDEHVTNLGCHPFGEAVSNGNSSNATHSQSSLVETFLSSDAYMLMYHLKHTKDVCESGGGICGVDHKERDSVAIQNGAPLPSHIYDEIQNFNISYEGACQEYNNRKELELSRITERRQEVRSVLAEAPVQPLEQPFYWISSEWLRQWADNIIPPPLDNTSIQCSHGKVPVSKVTSMKRLSAKAWNMLFSKYGGGPALSNDSNCSDCLIHGAMTVVSADTYRDRRESMKSLARDILDGNCLEGKYYISRPWLQQWWKRKVLDAPSEADSGPTAAIGCPHGRLMPEQAPGAKRVLIPESFWLFLYEDAVSVKPDDPLGGRTFSSDSDECSQCNNELSQVACLEDSLSMPLSLHCKYFLVPSSWVSKWRNYISPTLKNSDKPETLDGVIDSLLCEKHSQLVERPPELVFRRGAIFQRESSAGGLTIVTENDWKCFCEEWGGIETRGIYATIDHVNDLENVLTGSSEEMLICKDQLGIADKMNNENGSEQILIKTCPKVCESCIGERESCELLQKLNYCNEDICVILVRGKEVPRSILEASKGFVETDRRVSKRSRKTKNGSSISLKVSASTSLYQLKMMIWESFGVVKENQILHKGDRIIDSENECATLADVNIFAGDQIIVRDSEIHENRDIADELRDDKMDLQHIEEGFRGTLLTANVSSQVV</sequence>
<dbReference type="Proteomes" id="UP001603857">
    <property type="component" value="Unassembled WGS sequence"/>
</dbReference>
<evidence type="ECO:0000313" key="21">
    <source>
        <dbReference type="EMBL" id="KAL2346831.1"/>
    </source>
</evidence>
<keyword evidence="6" id="KW-0677">Repeat</keyword>
<dbReference type="InterPro" id="IPR040115">
    <property type="entry name" value="Lnp"/>
</dbReference>
<organism evidence="21 22">
    <name type="scientific">Flemingia macrophylla</name>
    <dbReference type="NCBI Taxonomy" id="520843"/>
    <lineage>
        <taxon>Eukaryota</taxon>
        <taxon>Viridiplantae</taxon>
        <taxon>Streptophyta</taxon>
        <taxon>Embryophyta</taxon>
        <taxon>Tracheophyta</taxon>
        <taxon>Spermatophyta</taxon>
        <taxon>Magnoliopsida</taxon>
        <taxon>eudicotyledons</taxon>
        <taxon>Gunneridae</taxon>
        <taxon>Pentapetalae</taxon>
        <taxon>rosids</taxon>
        <taxon>fabids</taxon>
        <taxon>Fabales</taxon>
        <taxon>Fabaceae</taxon>
        <taxon>Papilionoideae</taxon>
        <taxon>50 kb inversion clade</taxon>
        <taxon>NPAAA clade</taxon>
        <taxon>indigoferoid/millettioid clade</taxon>
        <taxon>Phaseoleae</taxon>
        <taxon>Flemingia</taxon>
    </lineage>
</organism>
<evidence type="ECO:0000256" key="11">
    <source>
        <dbReference type="ARBA" id="ARBA00056392"/>
    </source>
</evidence>
<dbReference type="PROSITE" id="PS50053">
    <property type="entry name" value="UBIQUITIN_2"/>
    <property type="match status" value="1"/>
</dbReference>
<evidence type="ECO:0000256" key="15">
    <source>
        <dbReference type="ARBA" id="ARBA00082179"/>
    </source>
</evidence>
<keyword evidence="17" id="KW-0812">Transmembrane</keyword>
<feature type="domain" description="DUSP" evidence="20">
    <location>
        <begin position="864"/>
        <end position="956"/>
    </location>
</feature>
<dbReference type="InterPro" id="IPR001394">
    <property type="entry name" value="Peptidase_C19_UCH"/>
</dbReference>
<evidence type="ECO:0000256" key="17">
    <source>
        <dbReference type="SAM" id="Phobius"/>
    </source>
</evidence>
<feature type="transmembrane region" description="Helical" evidence="17">
    <location>
        <begin position="115"/>
        <end position="135"/>
    </location>
</feature>
<feature type="domain" description="USP" evidence="19">
    <location>
        <begin position="483"/>
        <end position="802"/>
    </location>
</feature>
<dbReference type="Pfam" id="PF00443">
    <property type="entry name" value="UCH"/>
    <property type="match status" value="1"/>
</dbReference>
<evidence type="ECO:0000256" key="10">
    <source>
        <dbReference type="ARBA" id="ARBA00023242"/>
    </source>
</evidence>
<evidence type="ECO:0000256" key="4">
    <source>
        <dbReference type="ARBA" id="ARBA00012759"/>
    </source>
</evidence>
<dbReference type="InterPro" id="IPR033841">
    <property type="entry name" value="Pep_USP48"/>
</dbReference>
<evidence type="ECO:0000256" key="3">
    <source>
        <dbReference type="ARBA" id="ARBA00009085"/>
    </source>
</evidence>
<dbReference type="SMART" id="SM00695">
    <property type="entry name" value="DUSP"/>
    <property type="match status" value="1"/>
</dbReference>
<dbReference type="EMBL" id="JBGMDY010000001">
    <property type="protein sequence ID" value="KAL2346831.1"/>
    <property type="molecule type" value="Genomic_DNA"/>
</dbReference>
<comment type="function">
    <text evidence="11">Recognizes and hydrolyzes the peptide bond at the C-terminal Gly of ubiquitin. Involved in the processing of poly-ubiquitin precursors as well as that of ubiquitinated proteins. Deubiquitinates H2BK143ub1 of histone H2B.</text>
</comment>
<dbReference type="SUPFAM" id="SSF54236">
    <property type="entry name" value="Ubiquitin-like"/>
    <property type="match status" value="1"/>
</dbReference>
<keyword evidence="22" id="KW-1185">Reference proteome</keyword>
<dbReference type="InterPro" id="IPR018200">
    <property type="entry name" value="USP_CS"/>
</dbReference>
<dbReference type="InterPro" id="IPR035927">
    <property type="entry name" value="DUSP-like_sf"/>
</dbReference>
<dbReference type="GO" id="GO:0005634">
    <property type="term" value="C:nucleus"/>
    <property type="evidence" value="ECO:0007669"/>
    <property type="project" value="UniProtKB-SubCell"/>
</dbReference>
<proteinExistence type="inferred from homology"/>
<evidence type="ECO:0000259" key="18">
    <source>
        <dbReference type="PROSITE" id="PS50053"/>
    </source>
</evidence>
<keyword evidence="9" id="KW-0788">Thiol protease</keyword>
<dbReference type="InterPro" id="IPR038765">
    <property type="entry name" value="Papain-like_cys_pep_sf"/>
</dbReference>
<dbReference type="FunFam" id="3.90.70.10:FF:000049">
    <property type="entry name" value="ubiquitin carboxyl-terminal hydrolase 48"/>
    <property type="match status" value="1"/>
</dbReference>
<keyword evidence="10" id="KW-0539">Nucleus</keyword>
<dbReference type="PANTHER" id="PTHR22166">
    <property type="entry name" value="ENDOPLASMIC RETICULUM JUNCTION FORMATION PROTEIN LUNAPARK"/>
    <property type="match status" value="1"/>
</dbReference>
<dbReference type="Gene3D" id="3.90.70.10">
    <property type="entry name" value="Cysteine proteinases"/>
    <property type="match status" value="1"/>
</dbReference>
<evidence type="ECO:0000256" key="9">
    <source>
        <dbReference type="ARBA" id="ARBA00022807"/>
    </source>
</evidence>
<comment type="caution">
    <text evidence="21">The sequence shown here is derived from an EMBL/GenBank/DDBJ whole genome shotgun (WGS) entry which is preliminary data.</text>
</comment>
<evidence type="ECO:0000256" key="5">
    <source>
        <dbReference type="ARBA" id="ARBA00022670"/>
    </source>
</evidence>
<comment type="catalytic activity">
    <reaction evidence="1">
        <text>Thiol-dependent hydrolysis of ester, thioester, amide, peptide and isopeptide bonds formed by the C-terminal Gly of ubiquitin (a 76-residue protein attached to proteins as an intracellular targeting signal).</text>
        <dbReference type="EC" id="3.4.19.12"/>
    </reaction>
</comment>
<evidence type="ECO:0000256" key="7">
    <source>
        <dbReference type="ARBA" id="ARBA00022786"/>
    </source>
</evidence>
<name>A0ABD1NFV6_9FABA</name>
<dbReference type="InterPro" id="IPR028889">
    <property type="entry name" value="USP"/>
</dbReference>
<dbReference type="Pfam" id="PF06337">
    <property type="entry name" value="DUSP"/>
    <property type="match status" value="1"/>
</dbReference>
<protein>
    <recommendedName>
        <fullName evidence="12">Ubiquitin carboxyl-terminal hydrolase 26</fullName>
        <ecNumber evidence="4">3.4.19.12</ecNumber>
    </recommendedName>
    <alternativeName>
        <fullName evidence="15">Deubiquitinating enzyme 26</fullName>
    </alternativeName>
    <alternativeName>
        <fullName evidence="13">Ubiquitin thioesterase 26</fullName>
    </alternativeName>
    <alternativeName>
        <fullName evidence="14">Ubiquitin-specific-processing protease 26</fullName>
    </alternativeName>
</protein>
<evidence type="ECO:0000259" key="19">
    <source>
        <dbReference type="PROSITE" id="PS50235"/>
    </source>
</evidence>
<dbReference type="Pfam" id="PF10058">
    <property type="entry name" value="Zn_ribbon_10"/>
    <property type="match status" value="1"/>
</dbReference>
<evidence type="ECO:0000256" key="1">
    <source>
        <dbReference type="ARBA" id="ARBA00000707"/>
    </source>
</evidence>
<dbReference type="EC" id="3.4.19.12" evidence="4"/>
<dbReference type="FunFam" id="3.30.2230.10:FF:000005">
    <property type="entry name" value="Ubiquitin carboxyl-terminal hydrolase 26"/>
    <property type="match status" value="1"/>
</dbReference>
<dbReference type="CDD" id="cd02668">
    <property type="entry name" value="Peptidase_C19L"/>
    <property type="match status" value="1"/>
</dbReference>
<evidence type="ECO:0000259" key="20">
    <source>
        <dbReference type="PROSITE" id="PS51283"/>
    </source>
</evidence>
<dbReference type="SUPFAM" id="SSF54001">
    <property type="entry name" value="Cysteine proteinases"/>
    <property type="match status" value="1"/>
</dbReference>
<keyword evidence="8" id="KW-0378">Hydrolase</keyword>
<evidence type="ECO:0000256" key="2">
    <source>
        <dbReference type="ARBA" id="ARBA00004123"/>
    </source>
</evidence>
<dbReference type="InterPro" id="IPR019273">
    <property type="entry name" value="Lunapark_Znf"/>
</dbReference>
<comment type="subcellular location">
    <subcellularLocation>
        <location evidence="2">Nucleus</location>
    </subcellularLocation>
</comment>
<keyword evidence="17" id="KW-1133">Transmembrane helix</keyword>
<dbReference type="InterPro" id="IPR006615">
    <property type="entry name" value="Pept_C19_DUSP"/>
</dbReference>
<dbReference type="PROSITE" id="PS00972">
    <property type="entry name" value="USP_1"/>
    <property type="match status" value="1"/>
</dbReference>
<keyword evidence="5" id="KW-0645">Protease</keyword>
<dbReference type="PANTHER" id="PTHR22166:SF12">
    <property type="entry name" value="ENDOPLASMIC RETICULUM JUNCTION FORMATION PROTEIN LUNAPARK"/>
    <property type="match status" value="1"/>
</dbReference>
<accession>A0ABD1NFV6</accession>
<dbReference type="InterPro" id="IPR029071">
    <property type="entry name" value="Ubiquitin-like_domsf"/>
</dbReference>
<feature type="transmembrane region" description="Helical" evidence="17">
    <location>
        <begin position="74"/>
        <end position="95"/>
    </location>
</feature>
<feature type="domain" description="DUSP" evidence="20">
    <location>
        <begin position="1081"/>
        <end position="1201"/>
    </location>
</feature>
<feature type="compositionally biased region" description="Polar residues" evidence="16">
    <location>
        <begin position="232"/>
        <end position="256"/>
    </location>
</feature>
<evidence type="ECO:0000256" key="13">
    <source>
        <dbReference type="ARBA" id="ARBA00075174"/>
    </source>
</evidence>
<dbReference type="CDD" id="cd01795">
    <property type="entry name" value="Ubl_USP48"/>
    <property type="match status" value="1"/>
</dbReference>
<gene>
    <name evidence="21" type="ORF">Fmac_000831</name>
</gene>
<dbReference type="InterPro" id="IPR000626">
    <property type="entry name" value="Ubiquitin-like_dom"/>
</dbReference>